<dbReference type="Proteomes" id="UP001519460">
    <property type="component" value="Unassembled WGS sequence"/>
</dbReference>
<dbReference type="EMBL" id="JACVVK020000418">
    <property type="protein sequence ID" value="KAK7474995.1"/>
    <property type="molecule type" value="Genomic_DNA"/>
</dbReference>
<accession>A0ABD0JJ92</accession>
<evidence type="ECO:0000313" key="1">
    <source>
        <dbReference type="EMBL" id="KAK7474995.1"/>
    </source>
</evidence>
<organism evidence="1 2">
    <name type="scientific">Batillaria attramentaria</name>
    <dbReference type="NCBI Taxonomy" id="370345"/>
    <lineage>
        <taxon>Eukaryota</taxon>
        <taxon>Metazoa</taxon>
        <taxon>Spiralia</taxon>
        <taxon>Lophotrochozoa</taxon>
        <taxon>Mollusca</taxon>
        <taxon>Gastropoda</taxon>
        <taxon>Caenogastropoda</taxon>
        <taxon>Sorbeoconcha</taxon>
        <taxon>Cerithioidea</taxon>
        <taxon>Batillariidae</taxon>
        <taxon>Batillaria</taxon>
    </lineage>
</organism>
<sequence length="190" mass="21062">LLTNWRPLRLLDLRGTDGSLKAAEVIEHGMTMKSPPCPLSPQYAPKIEVTHPNVPEGSQEQLLDDRTQSPPYHGQDNPVFTFDTASLFYRAPSRVDRITAPSAEPSIHFLPPLRHNSFSPFQPATDKDSLMVPDIARERSTAKRTYFILVLRTLRRPVILSGAHDLEQTPCAPARGTAGALQTGKFAGQR</sequence>
<dbReference type="AlphaFoldDB" id="A0ABD0JJ92"/>
<proteinExistence type="predicted"/>
<comment type="caution">
    <text evidence="1">The sequence shown here is derived from an EMBL/GenBank/DDBJ whole genome shotgun (WGS) entry which is preliminary data.</text>
</comment>
<gene>
    <name evidence="1" type="ORF">BaRGS_00033742</name>
</gene>
<protein>
    <submittedName>
        <fullName evidence="1">Uncharacterized protein</fullName>
    </submittedName>
</protein>
<reference evidence="1 2" key="1">
    <citation type="journal article" date="2023" name="Sci. Data">
        <title>Genome assembly of the Korean intertidal mud-creeper Batillaria attramentaria.</title>
        <authorList>
            <person name="Patra A.K."/>
            <person name="Ho P.T."/>
            <person name="Jun S."/>
            <person name="Lee S.J."/>
            <person name="Kim Y."/>
            <person name="Won Y.J."/>
        </authorList>
    </citation>
    <scope>NUCLEOTIDE SEQUENCE [LARGE SCALE GENOMIC DNA]</scope>
    <source>
        <strain evidence="1">Wonlab-2016</strain>
    </source>
</reference>
<feature type="non-terminal residue" evidence="1">
    <location>
        <position position="1"/>
    </location>
</feature>
<keyword evidence="2" id="KW-1185">Reference proteome</keyword>
<name>A0ABD0JJ92_9CAEN</name>
<evidence type="ECO:0000313" key="2">
    <source>
        <dbReference type="Proteomes" id="UP001519460"/>
    </source>
</evidence>